<evidence type="ECO:0000313" key="5">
    <source>
        <dbReference type="EMBL" id="NOV51921.1"/>
    </source>
</evidence>
<reference evidence="5" key="1">
    <citation type="submission" date="2020-03" db="EMBL/GenBank/DDBJ databases">
        <title>Transcriptomic Profiling of the Digestive Tract of the Rat Flea, Xenopsylla cheopis, Following Blood Feeding and Infection with Yersinia pestis.</title>
        <authorList>
            <person name="Bland D.M."/>
            <person name="Martens C.A."/>
            <person name="Virtaneva K."/>
            <person name="Kanakabandi K."/>
            <person name="Long D."/>
            <person name="Rosenke R."/>
            <person name="Saturday G.A."/>
            <person name="Hoyt F.H."/>
            <person name="Bruno D.P."/>
            <person name="Ribeiro J.M.C."/>
            <person name="Hinnebusch J."/>
        </authorList>
    </citation>
    <scope>NUCLEOTIDE SEQUENCE</scope>
</reference>
<dbReference type="GO" id="GO:0022857">
    <property type="term" value="F:transmembrane transporter activity"/>
    <property type="evidence" value="ECO:0007669"/>
    <property type="project" value="InterPro"/>
</dbReference>
<accession>A0A6M2E3D8</accession>
<organism evidence="5">
    <name type="scientific">Xenopsylla cheopis</name>
    <name type="common">Oriental rat flea</name>
    <name type="synonym">Pulex cheopis</name>
    <dbReference type="NCBI Taxonomy" id="163159"/>
    <lineage>
        <taxon>Eukaryota</taxon>
        <taxon>Metazoa</taxon>
        <taxon>Ecdysozoa</taxon>
        <taxon>Arthropoda</taxon>
        <taxon>Hexapoda</taxon>
        <taxon>Insecta</taxon>
        <taxon>Pterygota</taxon>
        <taxon>Neoptera</taxon>
        <taxon>Endopterygota</taxon>
        <taxon>Siphonaptera</taxon>
        <taxon>Pulicidae</taxon>
        <taxon>Xenopsyllinae</taxon>
        <taxon>Xenopsylla</taxon>
    </lineage>
</organism>
<keyword evidence="3" id="KW-1133">Transmembrane helix</keyword>
<evidence type="ECO:0000256" key="4">
    <source>
        <dbReference type="ARBA" id="ARBA00023136"/>
    </source>
</evidence>
<protein>
    <submittedName>
        <fullName evidence="5">Putative secreted protein</fullName>
    </submittedName>
</protein>
<dbReference type="GO" id="GO:0016020">
    <property type="term" value="C:membrane"/>
    <property type="evidence" value="ECO:0007669"/>
    <property type="project" value="UniProtKB-SubCell"/>
</dbReference>
<evidence type="ECO:0000256" key="3">
    <source>
        <dbReference type="ARBA" id="ARBA00022989"/>
    </source>
</evidence>
<dbReference type="EMBL" id="GIIL01008195">
    <property type="protein sequence ID" value="NOV51921.1"/>
    <property type="molecule type" value="Transcribed_RNA"/>
</dbReference>
<dbReference type="InterPro" id="IPR005828">
    <property type="entry name" value="MFS_sugar_transport-like"/>
</dbReference>
<dbReference type="AlphaFoldDB" id="A0A6M2E3D8"/>
<dbReference type="InterPro" id="IPR036259">
    <property type="entry name" value="MFS_trans_sf"/>
</dbReference>
<keyword evidence="4" id="KW-0472">Membrane</keyword>
<keyword evidence="2" id="KW-0812">Transmembrane</keyword>
<sequence length="67" mass="7740">MWGFGALCFTVMAEVFSSKAREVAFSLSIVLMWSLNFTITKSLSNLSTLSYYQIYTRLVQLLDLRYN</sequence>
<dbReference type="Gene3D" id="1.20.1250.20">
    <property type="entry name" value="MFS general substrate transporter like domains"/>
    <property type="match status" value="1"/>
</dbReference>
<name>A0A6M2E3D8_XENCH</name>
<dbReference type="Pfam" id="PF00083">
    <property type="entry name" value="Sugar_tr"/>
    <property type="match status" value="1"/>
</dbReference>
<proteinExistence type="predicted"/>
<comment type="subcellular location">
    <subcellularLocation>
        <location evidence="1">Membrane</location>
    </subcellularLocation>
</comment>
<evidence type="ECO:0000256" key="2">
    <source>
        <dbReference type="ARBA" id="ARBA00022692"/>
    </source>
</evidence>
<evidence type="ECO:0000256" key="1">
    <source>
        <dbReference type="ARBA" id="ARBA00004370"/>
    </source>
</evidence>